<evidence type="ECO:0000313" key="1">
    <source>
        <dbReference type="EMBL" id="GMH27215.1"/>
    </source>
</evidence>
<name>A0AAD3TBQ4_NEPGR</name>
<dbReference type="AlphaFoldDB" id="A0AAD3TBQ4"/>
<proteinExistence type="predicted"/>
<organism evidence="1 2">
    <name type="scientific">Nepenthes gracilis</name>
    <name type="common">Slender pitcher plant</name>
    <dbReference type="NCBI Taxonomy" id="150966"/>
    <lineage>
        <taxon>Eukaryota</taxon>
        <taxon>Viridiplantae</taxon>
        <taxon>Streptophyta</taxon>
        <taxon>Embryophyta</taxon>
        <taxon>Tracheophyta</taxon>
        <taxon>Spermatophyta</taxon>
        <taxon>Magnoliopsida</taxon>
        <taxon>eudicotyledons</taxon>
        <taxon>Gunneridae</taxon>
        <taxon>Pentapetalae</taxon>
        <taxon>Caryophyllales</taxon>
        <taxon>Nepenthaceae</taxon>
        <taxon>Nepenthes</taxon>
    </lineage>
</organism>
<accession>A0AAD3TBQ4</accession>
<gene>
    <name evidence="1" type="ORF">Nepgr_029058</name>
</gene>
<sequence length="73" mass="7820">MARALAASASHTFGLSVGPIGSNLGVEAIRLAMSISVKQCQLTGACWPKDQHQHRRQTKHGYNWHGPSYGCGS</sequence>
<reference evidence="1" key="1">
    <citation type="submission" date="2023-05" db="EMBL/GenBank/DDBJ databases">
        <title>Nepenthes gracilis genome sequencing.</title>
        <authorList>
            <person name="Fukushima K."/>
        </authorList>
    </citation>
    <scope>NUCLEOTIDE SEQUENCE</scope>
    <source>
        <strain evidence="1">SING2019-196</strain>
    </source>
</reference>
<dbReference type="EMBL" id="BSYO01000032">
    <property type="protein sequence ID" value="GMH27215.1"/>
    <property type="molecule type" value="Genomic_DNA"/>
</dbReference>
<keyword evidence="2" id="KW-1185">Reference proteome</keyword>
<comment type="caution">
    <text evidence="1">The sequence shown here is derived from an EMBL/GenBank/DDBJ whole genome shotgun (WGS) entry which is preliminary data.</text>
</comment>
<evidence type="ECO:0000313" key="2">
    <source>
        <dbReference type="Proteomes" id="UP001279734"/>
    </source>
</evidence>
<protein>
    <submittedName>
        <fullName evidence="1">Uncharacterized protein</fullName>
    </submittedName>
</protein>
<dbReference type="Proteomes" id="UP001279734">
    <property type="component" value="Unassembled WGS sequence"/>
</dbReference>